<keyword evidence="5" id="KW-1185">Reference proteome</keyword>
<sequence>SPVYFVDPEGSFVLPPSLKPAFTKRPNQFINSKVNILHAQKDVYTGIQVPVVFDSNSVNVVDLFYNNQHLFRNEPTRFQGCWRKITVDDVVPFDGDKKMLLPQSRLPHELWPMLLTKALLKIASLSFCTGDSFRKEFGDFSAVHALTGWLRQTIYIRKQDSDSSWNSLKSYLIEWKRPEDRTVTDVRRDEDMVEENSKKDLEKGVKPAAQVKEKRLVEKKHESGRELQGSARTTPTENEAYIRPERVIFASLKSPVLETRPQSLNYCEESLGQLGVAYTDSYPVCLTAVRTIPLKLPPEPKPVPAWKLIRPRPADFPLSEEQKPSDDVEEKEPIRSVLASSAFVGSTIFRQSPES</sequence>
<evidence type="ECO:0000256" key="1">
    <source>
        <dbReference type="PROSITE-ProRule" id="PRU00239"/>
    </source>
</evidence>
<evidence type="ECO:0000313" key="5">
    <source>
        <dbReference type="Proteomes" id="UP000054324"/>
    </source>
</evidence>
<accession>A0A074Z6G0</accession>
<protein>
    <recommendedName>
        <fullName evidence="3">Calpain catalytic domain-containing protein</fullName>
    </recommendedName>
</protein>
<dbReference type="InterPro" id="IPR038765">
    <property type="entry name" value="Papain-like_cys_pep_sf"/>
</dbReference>
<dbReference type="GO" id="GO:0006508">
    <property type="term" value="P:proteolysis"/>
    <property type="evidence" value="ECO:0007669"/>
    <property type="project" value="InterPro"/>
</dbReference>
<dbReference type="GO" id="GO:0004198">
    <property type="term" value="F:calcium-dependent cysteine-type endopeptidase activity"/>
    <property type="evidence" value="ECO:0007669"/>
    <property type="project" value="InterPro"/>
</dbReference>
<feature type="non-terminal residue" evidence="4">
    <location>
        <position position="1"/>
    </location>
</feature>
<feature type="non-terminal residue" evidence="4">
    <location>
        <position position="355"/>
    </location>
</feature>
<dbReference type="InterPro" id="IPR053033">
    <property type="entry name" value="Androglobin-like"/>
</dbReference>
<dbReference type="EMBL" id="KL596882">
    <property type="protein sequence ID" value="KER22746.1"/>
    <property type="molecule type" value="Genomic_DNA"/>
</dbReference>
<comment type="caution">
    <text evidence="1">Lacks conserved residue(s) required for the propagation of feature annotation.</text>
</comment>
<dbReference type="AlphaFoldDB" id="A0A074Z6G0"/>
<evidence type="ECO:0000259" key="3">
    <source>
        <dbReference type="PROSITE" id="PS50203"/>
    </source>
</evidence>
<feature type="domain" description="Calpain catalytic" evidence="3">
    <location>
        <begin position="80"/>
        <end position="168"/>
    </location>
</feature>
<feature type="region of interest" description="Disordered" evidence="2">
    <location>
        <begin position="216"/>
        <end position="235"/>
    </location>
</feature>
<dbReference type="RefSeq" id="XP_009173518.1">
    <property type="nucleotide sequence ID" value="XM_009175254.1"/>
</dbReference>
<dbReference type="CTD" id="20328955"/>
<dbReference type="OrthoDB" id="9374162at2759"/>
<dbReference type="PANTHER" id="PTHR46298:SF1">
    <property type="entry name" value="ANDROGLOBIN"/>
    <property type="match status" value="1"/>
</dbReference>
<organism evidence="4 5">
    <name type="scientific">Opisthorchis viverrini</name>
    <name type="common">Southeast Asian liver fluke</name>
    <dbReference type="NCBI Taxonomy" id="6198"/>
    <lineage>
        <taxon>Eukaryota</taxon>
        <taxon>Metazoa</taxon>
        <taxon>Spiralia</taxon>
        <taxon>Lophotrochozoa</taxon>
        <taxon>Platyhelminthes</taxon>
        <taxon>Trematoda</taxon>
        <taxon>Digenea</taxon>
        <taxon>Opisthorchiida</taxon>
        <taxon>Opisthorchiata</taxon>
        <taxon>Opisthorchiidae</taxon>
        <taxon>Opisthorchis</taxon>
    </lineage>
</organism>
<dbReference type="PANTHER" id="PTHR46298">
    <property type="entry name" value="ANDROGLOBIN"/>
    <property type="match status" value="1"/>
</dbReference>
<evidence type="ECO:0000256" key="2">
    <source>
        <dbReference type="SAM" id="MobiDB-lite"/>
    </source>
</evidence>
<dbReference type="KEGG" id="ovi:T265_14789"/>
<dbReference type="GeneID" id="20328955"/>
<name>A0A074Z6G0_OPIVI</name>
<dbReference type="Proteomes" id="UP000054324">
    <property type="component" value="Unassembled WGS sequence"/>
</dbReference>
<dbReference type="SUPFAM" id="SSF54001">
    <property type="entry name" value="Cysteine proteinases"/>
    <property type="match status" value="1"/>
</dbReference>
<dbReference type="InterPro" id="IPR001300">
    <property type="entry name" value="Peptidase_C2_calpain_cat"/>
</dbReference>
<proteinExistence type="predicted"/>
<feature type="compositionally biased region" description="Basic and acidic residues" evidence="2">
    <location>
        <begin position="216"/>
        <end position="225"/>
    </location>
</feature>
<dbReference type="PROSITE" id="PS50203">
    <property type="entry name" value="CALPAIN_CAT"/>
    <property type="match status" value="1"/>
</dbReference>
<reference evidence="4 5" key="1">
    <citation type="submission" date="2013-11" db="EMBL/GenBank/DDBJ databases">
        <title>Opisthorchis viverrini - life in the bile duct.</title>
        <authorList>
            <person name="Young N.D."/>
            <person name="Nagarajan N."/>
            <person name="Lin S.J."/>
            <person name="Korhonen P.K."/>
            <person name="Jex A.R."/>
            <person name="Hall R.S."/>
            <person name="Safavi-Hemami H."/>
            <person name="Kaewkong W."/>
            <person name="Bertrand D."/>
            <person name="Gao S."/>
            <person name="Seet Q."/>
            <person name="Wongkham S."/>
            <person name="Teh B.T."/>
            <person name="Wongkham C."/>
            <person name="Intapan P.M."/>
            <person name="Maleewong W."/>
            <person name="Yang X."/>
            <person name="Hu M."/>
            <person name="Wang Z."/>
            <person name="Hofmann A."/>
            <person name="Sternberg P.W."/>
            <person name="Tan P."/>
            <person name="Wang J."/>
            <person name="Gasser R.B."/>
        </authorList>
    </citation>
    <scope>NUCLEOTIDE SEQUENCE [LARGE SCALE GENOMIC DNA]</scope>
</reference>
<evidence type="ECO:0000313" key="4">
    <source>
        <dbReference type="EMBL" id="KER22746.1"/>
    </source>
</evidence>
<dbReference type="STRING" id="6198.A0A074Z6G0"/>
<gene>
    <name evidence="4" type="ORF">T265_14789</name>
</gene>